<feature type="chain" id="PRO_5045645896" description="S-layer protein" evidence="2">
    <location>
        <begin position="39"/>
        <end position="1566"/>
    </location>
</feature>
<evidence type="ECO:0000313" key="6">
    <source>
        <dbReference type="Proteomes" id="UP001185028"/>
    </source>
</evidence>
<dbReference type="Pfam" id="PF00395">
    <property type="entry name" value="SLH"/>
    <property type="match status" value="3"/>
</dbReference>
<protein>
    <recommendedName>
        <fullName evidence="7">S-layer protein</fullName>
    </recommendedName>
</protein>
<gene>
    <name evidence="5" type="ORF">JOC58_000091</name>
</gene>
<organism evidence="5 6">
    <name type="scientific">Paenibacillus hunanensis</name>
    <dbReference type="NCBI Taxonomy" id="539262"/>
    <lineage>
        <taxon>Bacteria</taxon>
        <taxon>Bacillati</taxon>
        <taxon>Bacillota</taxon>
        <taxon>Bacilli</taxon>
        <taxon>Bacillales</taxon>
        <taxon>Paenibacillaceae</taxon>
        <taxon>Paenibacillus</taxon>
    </lineage>
</organism>
<sequence>MKQEAMIQYKKSLFVPKLFQTSLCSLILVSAFGPVASAATEVKANITKITNQGNAAYLEFSVPMVGEDVLTSTGFESGEETPDFYWRGNGNQSIVTNPIGSGRVASLQDTITNSQGNLYDYPDTKAITSRFSLRGRSLPDDALISVQFDALSTKGTNWMQFAAGTGWYDRGFDMIDDHGQNILYAEAVNWNNAPQTFRIKTANGIAYLPDGQVRTVVSSRAQDYTYGLLQYQWSQTNQAFTRVPGQSQPWSVAWPNGQTVTPKVEAFGVGERVLSHNQGAFVFPERTIPSDRTWRTYSMNTQVSQLTYYNLMKYGVFPSMQWKTDGSVYIDNLKFGYAERANIYRDGKQVYSGFESSFTDSEATDQAIPNPVTNLGYSFARSSKQIIANWTPASDTGTEYAYKIQGQLRNGTVGAIQDSKVVSVTSGIKGYIVKLDANPDTQIISGDISTSSTSMAITPASGDRYLHVAAVDQAGNISPTQTSELLDNDAPKLLLSQTDSNPTRSGTVISVHGLDATIWIDSITLPDGKVVRSDTASFIAATNGSYTFKATDYMGNSTQSTIEINNIDITPPTITTPADPAYANSYYAKPFSIPVNVTDNYPAKLNVQYYLSPNPDMPDSSVVAWKDVDPNFNVSIDQLGSWWIYVKAQDRAGNQTLERLGSFTYLPLPDAVPVEDIQITSPDPHSLTIKLRERLADLSYRVYINDVFMRRNVFLPGSDTLTISNLTSGTAYSVSVEPSNPSGKASRTIIQATTRPEAARIATILPVEGTENTVTASVYDIPGVDRYVWELYDEQEIKVTTMESQGTTQTFNVIPNAHYSLRVHGLNSAGEGLSGIRNFRALPTLSGLHVVNVETDALQLGWQSVTGDVYYDLYRDDRKDGIRIGAEGTVIGDTYTSVTAATYTPDMIGFNDSGLQSGAEYHYRIAAANAAGYSLWRNVSVWTLPAMPDIRVSEVTDHSLVYDWQPIRGAAAYHVYLNGAYIGRQTGTRVYLSDLEAGADYHLDVLAVNASGTGAAAHITKATLPVQPRFTALLPQEDRVTIQLDTQAADRYEFQYKGRVFQSVAAHASIQVTGLHAGESITGELIAYNSSGASKPLAVTLHTLPNAVTNLRATSSESETRLQWDEVKGAVRYWVETSQGLITVDHNYWTTEAIAPNTLGTYRVWAEGIAGKSLHAAEVSSMGVPLPMMSEPVQVREMSSDGVTLAFNSFQGATAYYIYLNDQLIAETNDTSYRIDHLQSATEYSQYRIRAVNAMSEMSKSYPVSFTTLPANGFTFDVMNKSTRSIDLNVNDVEANAKVIVRLQLSTGEMKEVYSGKAGHIQIDNLSADTSYKIWVHTLSAGGPSTARFIVVRTDQKNSNHLPDITQLIAPHGDSSPAPTVQHTDLLPAKVENRIVFHDIDDRYSKDAVYMLAGKGIIDGYTDGTFRPKSAITRAEFIVMLDKAGLLPNTKSENSFTDLPPDDWYADAIKRAAGADIIHGYPDQTFKPNQILSRAEAAKIIGRVPIENAVHNATHSFTDDTAIPAWAKDEIASTSYFIGYDNGKFEPNKKITREEVATILYRMFSN</sequence>
<proteinExistence type="predicted"/>
<feature type="domain" description="SLH" evidence="4">
    <location>
        <begin position="1452"/>
        <end position="1515"/>
    </location>
</feature>
<dbReference type="InterPro" id="IPR003961">
    <property type="entry name" value="FN3_dom"/>
</dbReference>
<evidence type="ECO:0000256" key="1">
    <source>
        <dbReference type="ARBA" id="ARBA00022737"/>
    </source>
</evidence>
<dbReference type="InterPro" id="IPR013783">
    <property type="entry name" value="Ig-like_fold"/>
</dbReference>
<dbReference type="InterPro" id="IPR050991">
    <property type="entry name" value="ECM_Regulatory_Proteins"/>
</dbReference>
<feature type="domain" description="SLH" evidence="4">
    <location>
        <begin position="1517"/>
        <end position="1566"/>
    </location>
</feature>
<accession>A0ABU1ISI2</accession>
<feature type="domain" description="Fibronectin type-III" evidence="3">
    <location>
        <begin position="673"/>
        <end position="757"/>
    </location>
</feature>
<dbReference type="SUPFAM" id="SSF49265">
    <property type="entry name" value="Fibronectin type III"/>
    <property type="match status" value="3"/>
</dbReference>
<dbReference type="InterPro" id="IPR001119">
    <property type="entry name" value="SLH_dom"/>
</dbReference>
<dbReference type="InterPro" id="IPR036116">
    <property type="entry name" value="FN3_sf"/>
</dbReference>
<evidence type="ECO:0000259" key="3">
    <source>
        <dbReference type="PROSITE" id="PS50853"/>
    </source>
</evidence>
<feature type="domain" description="SLH" evidence="4">
    <location>
        <begin position="1392"/>
        <end position="1451"/>
    </location>
</feature>
<evidence type="ECO:0000259" key="4">
    <source>
        <dbReference type="PROSITE" id="PS51272"/>
    </source>
</evidence>
<dbReference type="PROSITE" id="PS51272">
    <property type="entry name" value="SLH"/>
    <property type="match status" value="3"/>
</dbReference>
<evidence type="ECO:0000256" key="2">
    <source>
        <dbReference type="SAM" id="SignalP"/>
    </source>
</evidence>
<dbReference type="RefSeq" id="WP_188774692.1">
    <property type="nucleotide sequence ID" value="NZ_BMMB01000003.1"/>
</dbReference>
<keyword evidence="1" id="KW-0677">Repeat</keyword>
<dbReference type="SMART" id="SM00060">
    <property type="entry name" value="FN3"/>
    <property type="match status" value="7"/>
</dbReference>
<dbReference type="EMBL" id="JAVDQH010000001">
    <property type="protein sequence ID" value="MDR6242207.1"/>
    <property type="molecule type" value="Genomic_DNA"/>
</dbReference>
<evidence type="ECO:0000313" key="5">
    <source>
        <dbReference type="EMBL" id="MDR6242207.1"/>
    </source>
</evidence>
<dbReference type="CDD" id="cd00063">
    <property type="entry name" value="FN3"/>
    <property type="match status" value="3"/>
</dbReference>
<keyword evidence="6" id="KW-1185">Reference proteome</keyword>
<comment type="caution">
    <text evidence="5">The sequence shown here is derived from an EMBL/GenBank/DDBJ whole genome shotgun (WGS) entry which is preliminary data.</text>
</comment>
<name>A0ABU1ISI2_9BACL</name>
<dbReference type="PANTHER" id="PTHR46708:SF2">
    <property type="entry name" value="FIBRONECTIN TYPE-III DOMAIN-CONTAINING PROTEIN"/>
    <property type="match status" value="1"/>
</dbReference>
<evidence type="ECO:0008006" key="7">
    <source>
        <dbReference type="Google" id="ProtNLM"/>
    </source>
</evidence>
<reference evidence="5 6" key="1">
    <citation type="submission" date="2023-07" db="EMBL/GenBank/DDBJ databases">
        <title>Genomic Encyclopedia of Type Strains, Phase IV (KMG-IV): sequencing the most valuable type-strain genomes for metagenomic binning, comparative biology and taxonomic classification.</title>
        <authorList>
            <person name="Goeker M."/>
        </authorList>
    </citation>
    <scope>NUCLEOTIDE SEQUENCE [LARGE SCALE GENOMIC DNA]</scope>
    <source>
        <strain evidence="5 6">DSM 22170</strain>
    </source>
</reference>
<dbReference type="PANTHER" id="PTHR46708">
    <property type="entry name" value="TENASCIN"/>
    <property type="match status" value="1"/>
</dbReference>
<dbReference type="Proteomes" id="UP001185028">
    <property type="component" value="Unassembled WGS sequence"/>
</dbReference>
<feature type="signal peptide" evidence="2">
    <location>
        <begin position="1"/>
        <end position="38"/>
    </location>
</feature>
<keyword evidence="2" id="KW-0732">Signal</keyword>
<dbReference type="PROSITE" id="PS50853">
    <property type="entry name" value="FN3"/>
    <property type="match status" value="1"/>
</dbReference>
<dbReference type="Gene3D" id="2.60.40.10">
    <property type="entry name" value="Immunoglobulins"/>
    <property type="match status" value="4"/>
</dbReference>